<dbReference type="AlphaFoldDB" id="A0A2H0UL18"/>
<evidence type="ECO:0000313" key="3">
    <source>
        <dbReference type="Proteomes" id="UP000229526"/>
    </source>
</evidence>
<evidence type="ECO:0000313" key="2">
    <source>
        <dbReference type="EMBL" id="PIR87091.1"/>
    </source>
</evidence>
<keyword evidence="1" id="KW-1133">Transmembrane helix</keyword>
<keyword evidence="1" id="KW-0812">Transmembrane</keyword>
<proteinExistence type="predicted"/>
<dbReference type="EMBL" id="PFBD01000020">
    <property type="protein sequence ID" value="PIR87091.1"/>
    <property type="molecule type" value="Genomic_DNA"/>
</dbReference>
<organism evidence="2 3">
    <name type="scientific">Candidatus Harrisonbacteria bacterium CG10_big_fil_rev_8_21_14_0_10_49_15</name>
    <dbReference type="NCBI Taxonomy" id="1974587"/>
    <lineage>
        <taxon>Bacteria</taxon>
        <taxon>Candidatus Harrisoniibacteriota</taxon>
    </lineage>
</organism>
<accession>A0A2H0UL18</accession>
<reference evidence="3" key="1">
    <citation type="submission" date="2017-09" db="EMBL/GenBank/DDBJ databases">
        <title>Depth-based differentiation of microbial function through sediment-hosted aquifers and enrichment of novel symbionts in the deep terrestrial subsurface.</title>
        <authorList>
            <person name="Probst A.J."/>
            <person name="Ladd B."/>
            <person name="Jarett J.K."/>
            <person name="Geller-Mcgrath D.E."/>
            <person name="Sieber C.M.K."/>
            <person name="Emerson J.B."/>
            <person name="Anantharaman K."/>
            <person name="Thomas B.C."/>
            <person name="Malmstrom R."/>
            <person name="Stieglmeier M."/>
            <person name="Klingl A."/>
            <person name="Woyke T."/>
            <person name="Ryan C.M."/>
            <person name="Banfield J.F."/>
        </authorList>
    </citation>
    <scope>NUCLEOTIDE SEQUENCE [LARGE SCALE GENOMIC DNA]</scope>
</reference>
<gene>
    <name evidence="2" type="ORF">COU11_02575</name>
</gene>
<comment type="caution">
    <text evidence="2">The sequence shown here is derived from an EMBL/GenBank/DDBJ whole genome shotgun (WGS) entry which is preliminary data.</text>
</comment>
<dbReference type="Proteomes" id="UP000229526">
    <property type="component" value="Unassembled WGS sequence"/>
</dbReference>
<feature type="transmembrane region" description="Helical" evidence="1">
    <location>
        <begin position="12"/>
        <end position="30"/>
    </location>
</feature>
<name>A0A2H0UL18_9BACT</name>
<evidence type="ECO:0008006" key="4">
    <source>
        <dbReference type="Google" id="ProtNLM"/>
    </source>
</evidence>
<keyword evidence="1" id="KW-0472">Membrane</keyword>
<sequence>MNTQSQKGAISTVALIILALFIGGGAYYIAQEKTATPVAETGYLTKSECESATDQTCVVWQCDLVPEDKTYEEVCPYGSIFWQPEGWEPSKPPVENSNGEITRQIETGIGELTLRYEPETNQFGTLTLTGTLARGTPCVDWQVAGMATMDYPTSNINVEIKNANPDAICIQVVGEPQEIHFSASNIAHSANISITFAGKAVFSGQINSGKNIQYGELSGTVSIGPICPVESDPPQQNCKPTPELFAQVKITAKSIDGKITKTITPNLGGTYFAELPAGNYIVSVDSPLGIGGTHQTHPVTIPAYRQAGAGNGITELNISIDTGIR</sequence>
<protein>
    <recommendedName>
        <fullName evidence="4">SD-repeat containing protein B domain-containing protein</fullName>
    </recommendedName>
</protein>
<evidence type="ECO:0000256" key="1">
    <source>
        <dbReference type="SAM" id="Phobius"/>
    </source>
</evidence>